<reference evidence="2 3" key="1">
    <citation type="submission" date="2023-01" db="EMBL/GenBank/DDBJ databases">
        <authorList>
            <person name="Kreplak J."/>
        </authorList>
    </citation>
    <scope>NUCLEOTIDE SEQUENCE [LARGE SCALE GENOMIC DNA]</scope>
</reference>
<evidence type="ECO:0000256" key="1">
    <source>
        <dbReference type="SAM" id="MobiDB-lite"/>
    </source>
</evidence>
<protein>
    <submittedName>
        <fullName evidence="2">Uncharacterized protein</fullName>
    </submittedName>
</protein>
<keyword evidence="3" id="KW-1185">Reference proteome</keyword>
<evidence type="ECO:0000313" key="2">
    <source>
        <dbReference type="EMBL" id="CAI8598459.1"/>
    </source>
</evidence>
<gene>
    <name evidence="2" type="ORF">VFH_II128400</name>
</gene>
<feature type="region of interest" description="Disordered" evidence="1">
    <location>
        <begin position="79"/>
        <end position="113"/>
    </location>
</feature>
<feature type="compositionally biased region" description="Basic residues" evidence="1">
    <location>
        <begin position="103"/>
        <end position="113"/>
    </location>
</feature>
<dbReference type="Proteomes" id="UP001157006">
    <property type="component" value="Chromosome 2"/>
</dbReference>
<organism evidence="2 3">
    <name type="scientific">Vicia faba</name>
    <name type="common">Broad bean</name>
    <name type="synonym">Faba vulgaris</name>
    <dbReference type="NCBI Taxonomy" id="3906"/>
    <lineage>
        <taxon>Eukaryota</taxon>
        <taxon>Viridiplantae</taxon>
        <taxon>Streptophyta</taxon>
        <taxon>Embryophyta</taxon>
        <taxon>Tracheophyta</taxon>
        <taxon>Spermatophyta</taxon>
        <taxon>Magnoliopsida</taxon>
        <taxon>eudicotyledons</taxon>
        <taxon>Gunneridae</taxon>
        <taxon>Pentapetalae</taxon>
        <taxon>rosids</taxon>
        <taxon>fabids</taxon>
        <taxon>Fabales</taxon>
        <taxon>Fabaceae</taxon>
        <taxon>Papilionoideae</taxon>
        <taxon>50 kb inversion clade</taxon>
        <taxon>NPAAA clade</taxon>
        <taxon>Hologalegina</taxon>
        <taxon>IRL clade</taxon>
        <taxon>Fabeae</taxon>
        <taxon>Vicia</taxon>
    </lineage>
</organism>
<feature type="compositionally biased region" description="Low complexity" evidence="1">
    <location>
        <begin position="93"/>
        <end position="102"/>
    </location>
</feature>
<name>A0AAV0ZL32_VICFA</name>
<dbReference type="AlphaFoldDB" id="A0AAV0ZL32"/>
<accession>A0AAV0ZL32</accession>
<proteinExistence type="predicted"/>
<sequence length="129" mass="14899">MQWDHGFHKLNHCYADNITTITCNRIKGPNHFRIPENQVSKNQHMYLYPTSQINSNQNKTSSDNQSQKTFIRTPSLCTKGARQKTLSRESRLSVVSHTSSHVSTKHGIRHTSRKTLVKSVKNNLRRLQT</sequence>
<dbReference type="EMBL" id="OX451737">
    <property type="protein sequence ID" value="CAI8598459.1"/>
    <property type="molecule type" value="Genomic_DNA"/>
</dbReference>
<evidence type="ECO:0000313" key="3">
    <source>
        <dbReference type="Proteomes" id="UP001157006"/>
    </source>
</evidence>